<feature type="non-terminal residue" evidence="2">
    <location>
        <position position="1678"/>
    </location>
</feature>
<name>A0AAD3HSB4_9CHLO</name>
<feature type="compositionally biased region" description="Low complexity" evidence="1">
    <location>
        <begin position="508"/>
        <end position="533"/>
    </location>
</feature>
<feature type="region of interest" description="Disordered" evidence="1">
    <location>
        <begin position="714"/>
        <end position="741"/>
    </location>
</feature>
<feature type="compositionally biased region" description="Basic and acidic residues" evidence="1">
    <location>
        <begin position="1249"/>
        <end position="1258"/>
    </location>
</feature>
<feature type="compositionally biased region" description="Low complexity" evidence="1">
    <location>
        <begin position="1134"/>
        <end position="1144"/>
    </location>
</feature>
<feature type="region of interest" description="Disordered" evidence="1">
    <location>
        <begin position="107"/>
        <end position="559"/>
    </location>
</feature>
<evidence type="ECO:0000256" key="1">
    <source>
        <dbReference type="SAM" id="MobiDB-lite"/>
    </source>
</evidence>
<feature type="compositionally biased region" description="Low complexity" evidence="1">
    <location>
        <begin position="190"/>
        <end position="199"/>
    </location>
</feature>
<organism evidence="2 3">
    <name type="scientific">Astrephomene gubernaculifera</name>
    <dbReference type="NCBI Taxonomy" id="47775"/>
    <lineage>
        <taxon>Eukaryota</taxon>
        <taxon>Viridiplantae</taxon>
        <taxon>Chlorophyta</taxon>
        <taxon>core chlorophytes</taxon>
        <taxon>Chlorophyceae</taxon>
        <taxon>CS clade</taxon>
        <taxon>Chlamydomonadales</taxon>
        <taxon>Astrephomenaceae</taxon>
        <taxon>Astrephomene</taxon>
    </lineage>
</organism>
<feature type="compositionally biased region" description="Pro residues" evidence="1">
    <location>
        <begin position="1369"/>
        <end position="1381"/>
    </location>
</feature>
<feature type="compositionally biased region" description="Low complexity" evidence="1">
    <location>
        <begin position="1287"/>
        <end position="1302"/>
    </location>
</feature>
<feature type="compositionally biased region" description="Low complexity" evidence="1">
    <location>
        <begin position="1358"/>
        <end position="1368"/>
    </location>
</feature>
<evidence type="ECO:0000313" key="2">
    <source>
        <dbReference type="EMBL" id="GFR51111.1"/>
    </source>
</evidence>
<feature type="compositionally biased region" description="Acidic residues" evidence="1">
    <location>
        <begin position="1578"/>
        <end position="1600"/>
    </location>
</feature>
<sequence length="1678" mass="175482">MHFSYGSFLKSPIAIPGWRAYPAQQYVVPCERSQSDMHRPAPLRPAKAIIASGSTPRAAVLRSSAGQLPVRTPCLSIACELQAGVRGQATSYPKTNTNNFDRTSALAASGRRGDGGRSTSHVPQDGNITANKCTVGPAGSHGANSFAPPPRGTTLATQPIRTSKPAVIPDTGSSCTQPPLAAPPPPPPKQQQHLQQRHPASLRPAPPQPMQPSPSPPASPPARSMMAGGGSRPATTQQAPPCPAAAPSPLADGVGPPAGSVMAGWSLAGGQPTRNSVYRLIRKKELQQQYHHHPHQRHFAGETDPRDGHTAGSNTSINSGSEQLKQQWQQQSPELSSQARFSSDGPGGGLSYAAGASSNSSISRHRRRSGNGKTVRSSDGSGVSRSRDMEDRVGAASSAGSERYQHHHHHHSQREGLTSDIEVTWAHPLPSPPPPPHGAAGLPGYGANGGDGGSSTAGANGGVRSGGSCRAPGGSSSSSSLVQEALTSDHAARNPVYRMIRKHELLQRHSSSSGSSSQGSRGSHPSSQRQQQQWQEARADSKHRRRYRGRQLPDLEGGRDLSRAAATAEIQQDSASNDPWIVDDDFACDVMLQGIVAPTVQATRPLLLPPHQGQDQDAEQLGLGQLQDAEQLRLGQLQDAERLGLGQLQDAERLGLGQLQDAEQLGLGQLQDAERLGLGQLQDAERLGLGQLQDAERLGLGQLQDAEQLGLHAEEGEEQGEQQREGPEEEEEASWEERRRWSNSGLGLNPVLRLIRKKQLQRRLRLRGGAAGATGVAVAAGEGPPTTRPPPPSGPPPSLPSPPAALEAEGAAAAAGGEGIGPGDAVGGRAVMNHVYRLIRKKQLQRRRAARAADAAAGAAAASLAEEWTTGQSLSPSSSSMRSPSSFLPNWHQPLNQPLQQQQYGLRSAPFFDLDLGFLGPGSSTSPPPPSSLQFFDPWPYGGLSSPPSPSPGVMLAEALDPGVMQPGQGFLDGNAAANASSFGGEALGGPIYGSEAHWAGHEGRQHRGANVEPPPPLVLDVTLAAAAEEEEEDTVRHDVVRQRLFHNSSGNSHLDSPPAPLPLVSDDLAAWMVGERPRMNAVYRLIRKKELQLRHRRQHHDGGGSGGSGSSTTWEHGQKQEMAAEEKQKPSKPAAAPTEGAATAPPPPVTFPLAAPAAPGACELTSPSEPTAAATAGDDAHSLHPLGAAQVDQRGLASEPAGTPAALPEGEGAGLAQPPPKATVAQQQPQEEVEVEVAPSLGTAPGVDGKRAAEGVRRKGRRAGARPPRAGGAPSPPDAYPDSYQREQWQQERQGGAAGAVEVRHGPPPQQPSVVSDVGVGLSSENVLEEHEKEAEAEGSSRLQKMEALKASIRAKLLASTSTATSSTPPPLPPAAPPPSQRRKQQAPSLTPLQSGLLSFLRDTEPTAAAIATTAAAVSQRQRDPPDPSGHHDAGGDGAASSGSSSGRHPTATKPPPPPPSRTTQQQQVLPYSGIAQMWAEVGIRVGLQPQGAHGGGRRRRAAGGGQQQEEETMEEVLERAGVDASTAERLASSPVLLTRGWAAEEVLRRLRGLQLVLAGSPPPLHRNAGSEKGEDKDDEGGDPYDDGEGEEDGGDGDGDGVVRSLAQAARVAARQPNLLTRQAGALAANLGALGAVLGLEGPAVRQLVSRWPFLLELRASLLPDRLSRLAVELGLG</sequence>
<feature type="compositionally biased region" description="Basic and acidic residues" evidence="1">
    <location>
        <begin position="299"/>
        <end position="309"/>
    </location>
</feature>
<feature type="compositionally biased region" description="Low complexity" evidence="1">
    <location>
        <begin position="371"/>
        <end position="384"/>
    </location>
</feature>
<keyword evidence="3" id="KW-1185">Reference proteome</keyword>
<proteinExistence type="predicted"/>
<feature type="compositionally biased region" description="Polar residues" evidence="1">
    <location>
        <begin position="119"/>
        <end position="132"/>
    </location>
</feature>
<feature type="compositionally biased region" description="Pro residues" evidence="1">
    <location>
        <begin position="786"/>
        <end position="803"/>
    </location>
</feature>
<feature type="region of interest" description="Disordered" evidence="1">
    <location>
        <begin position="866"/>
        <end position="890"/>
    </location>
</feature>
<feature type="compositionally biased region" description="Pro residues" evidence="1">
    <location>
        <begin position="180"/>
        <end position="189"/>
    </location>
</feature>
<feature type="compositionally biased region" description="Low complexity" evidence="1">
    <location>
        <begin position="1440"/>
        <end position="1453"/>
    </location>
</feature>
<feature type="region of interest" description="Disordered" evidence="1">
    <location>
        <begin position="771"/>
        <end position="819"/>
    </location>
</feature>
<feature type="compositionally biased region" description="Low complexity" evidence="1">
    <location>
        <begin position="1200"/>
        <end position="1217"/>
    </location>
</feature>
<gene>
    <name evidence="2" type="ORF">Agub_g13373</name>
</gene>
<feature type="compositionally biased region" description="Low complexity" evidence="1">
    <location>
        <begin position="873"/>
        <end position="886"/>
    </location>
</feature>
<dbReference type="Proteomes" id="UP001054857">
    <property type="component" value="Unassembled WGS sequence"/>
</dbReference>
<feature type="compositionally biased region" description="Low complexity" evidence="1">
    <location>
        <begin position="351"/>
        <end position="362"/>
    </location>
</feature>
<feature type="compositionally biased region" description="Low complexity" evidence="1">
    <location>
        <begin position="1313"/>
        <end position="1325"/>
    </location>
</feature>
<feature type="compositionally biased region" description="Low complexity" evidence="1">
    <location>
        <begin position="319"/>
        <end position="338"/>
    </location>
</feature>
<feature type="region of interest" description="Disordered" evidence="1">
    <location>
        <begin position="1489"/>
        <end position="1523"/>
    </location>
</feature>
<feature type="region of interest" description="Disordered" evidence="1">
    <location>
        <begin position="1094"/>
        <end position="1344"/>
    </location>
</feature>
<feature type="region of interest" description="Disordered" evidence="1">
    <location>
        <begin position="1358"/>
        <end position="1473"/>
    </location>
</feature>
<reference evidence="2 3" key="1">
    <citation type="journal article" date="2021" name="Sci. Rep.">
        <title>Genome sequencing of the multicellular alga Astrephomene provides insights into convergent evolution of germ-soma differentiation.</title>
        <authorList>
            <person name="Yamashita S."/>
            <person name="Yamamoto K."/>
            <person name="Matsuzaki R."/>
            <person name="Suzuki S."/>
            <person name="Yamaguchi H."/>
            <person name="Hirooka S."/>
            <person name="Minakuchi Y."/>
            <person name="Miyagishima S."/>
            <person name="Kawachi M."/>
            <person name="Toyoda A."/>
            <person name="Nozaki H."/>
        </authorList>
    </citation>
    <scope>NUCLEOTIDE SEQUENCE [LARGE SCALE GENOMIC DNA]</scope>
    <source>
        <strain evidence="2 3">NIES-4017</strain>
    </source>
</reference>
<feature type="region of interest" description="Disordered" evidence="1">
    <location>
        <begin position="1560"/>
        <end position="1603"/>
    </location>
</feature>
<feature type="compositionally biased region" description="Gly residues" evidence="1">
    <location>
        <begin position="441"/>
        <end position="465"/>
    </location>
</feature>
<feature type="compositionally biased region" description="Pro residues" evidence="1">
    <location>
        <begin position="204"/>
        <end position="220"/>
    </location>
</feature>
<evidence type="ECO:0000313" key="3">
    <source>
        <dbReference type="Proteomes" id="UP001054857"/>
    </source>
</evidence>
<dbReference type="EMBL" id="BMAR01000045">
    <property type="protein sequence ID" value="GFR51111.1"/>
    <property type="molecule type" value="Genomic_DNA"/>
</dbReference>
<feature type="compositionally biased region" description="Low complexity" evidence="1">
    <location>
        <begin position="1408"/>
        <end position="1418"/>
    </location>
</feature>
<feature type="compositionally biased region" description="Low complexity" evidence="1">
    <location>
        <begin position="466"/>
        <end position="480"/>
    </location>
</feature>
<feature type="compositionally biased region" description="Basic and acidic residues" evidence="1">
    <location>
        <begin position="1117"/>
        <end position="1130"/>
    </location>
</feature>
<protein>
    <submittedName>
        <fullName evidence="2">Uncharacterized protein</fullName>
    </submittedName>
</protein>
<feature type="compositionally biased region" description="Low complexity" evidence="1">
    <location>
        <begin position="804"/>
        <end position="815"/>
    </location>
</feature>
<feature type="compositionally biased region" description="Basic and acidic residues" evidence="1">
    <location>
        <begin position="1422"/>
        <end position="1436"/>
    </location>
</feature>
<comment type="caution">
    <text evidence="2">The sequence shown here is derived from an EMBL/GenBank/DDBJ whole genome shotgun (WGS) entry which is preliminary data.</text>
</comment>
<accession>A0AAD3HSB4</accession>
<feature type="compositionally biased region" description="Low complexity" evidence="1">
    <location>
        <begin position="773"/>
        <end position="785"/>
    </location>
</feature>